<dbReference type="Proteomes" id="UP000825483">
    <property type="component" value="Unassembled WGS sequence"/>
</dbReference>
<evidence type="ECO:0000313" key="9">
    <source>
        <dbReference type="EMBL" id="GJG59899.1"/>
    </source>
</evidence>
<dbReference type="InterPro" id="IPR004776">
    <property type="entry name" value="Mem_transp_PIN-like"/>
</dbReference>
<feature type="transmembrane region" description="Helical" evidence="8">
    <location>
        <begin position="124"/>
        <end position="145"/>
    </location>
</feature>
<feature type="transmembrane region" description="Helical" evidence="8">
    <location>
        <begin position="223"/>
        <end position="243"/>
    </location>
</feature>
<feature type="transmembrane region" description="Helical" evidence="8">
    <location>
        <begin position="285"/>
        <end position="304"/>
    </location>
</feature>
<keyword evidence="5 8" id="KW-0812">Transmembrane</keyword>
<dbReference type="InterPro" id="IPR038770">
    <property type="entry name" value="Na+/solute_symporter_sf"/>
</dbReference>
<proteinExistence type="inferred from homology"/>
<sequence>MENFSVMITLFIIVILGYMLAKLRYMSVDFCRQLSAIVVDVTCPLLILSSVMGDTMPDRRLILPLLGVGVLTYVILTVVAYLVPRALTQKASDHGIIGFALMFANVGFIGYPIVASIFGHAAVFYAALLNMANTFFIFTVGVDLIKGHDSSGQKHRFDFKVLFSPGLLAAYAAVVIVALKLHVSPLIARPVTMVGNITVPASLMVIGATMASLPLRDMLGNRLVYAVTALRLGAVPIVLYFLFRLMGVNALVNDINTVVIAMPVASFGTMFCMKYGRDVTLMTELTFLSTVASIFTIPLITLIFH</sequence>
<feature type="transmembrane region" description="Helical" evidence="8">
    <location>
        <begin position="255"/>
        <end position="273"/>
    </location>
</feature>
<evidence type="ECO:0000256" key="6">
    <source>
        <dbReference type="ARBA" id="ARBA00022989"/>
    </source>
</evidence>
<evidence type="ECO:0000256" key="2">
    <source>
        <dbReference type="ARBA" id="ARBA00010145"/>
    </source>
</evidence>
<evidence type="ECO:0000313" key="10">
    <source>
        <dbReference type="Proteomes" id="UP000825483"/>
    </source>
</evidence>
<evidence type="ECO:0000256" key="7">
    <source>
        <dbReference type="ARBA" id="ARBA00023136"/>
    </source>
</evidence>
<evidence type="ECO:0000256" key="5">
    <source>
        <dbReference type="ARBA" id="ARBA00022692"/>
    </source>
</evidence>
<gene>
    <name evidence="9" type="ORF">PRLR5076_27500</name>
</gene>
<evidence type="ECO:0000256" key="8">
    <source>
        <dbReference type="SAM" id="Phobius"/>
    </source>
</evidence>
<feature type="transmembrane region" description="Helical" evidence="8">
    <location>
        <begin position="6"/>
        <end position="23"/>
    </location>
</feature>
<evidence type="ECO:0000256" key="4">
    <source>
        <dbReference type="ARBA" id="ARBA00022475"/>
    </source>
</evidence>
<organism evidence="9 10">
    <name type="scientific">Prevotella lacticifex</name>
    <dbReference type="NCBI Taxonomy" id="2854755"/>
    <lineage>
        <taxon>Bacteria</taxon>
        <taxon>Pseudomonadati</taxon>
        <taxon>Bacteroidota</taxon>
        <taxon>Bacteroidia</taxon>
        <taxon>Bacteroidales</taxon>
        <taxon>Prevotellaceae</taxon>
        <taxon>Prevotella</taxon>
    </lineage>
</organism>
<feature type="transmembrane region" description="Helical" evidence="8">
    <location>
        <begin position="191"/>
        <end position="211"/>
    </location>
</feature>
<comment type="caution">
    <text evidence="9">The sequence shown here is derived from an EMBL/GenBank/DDBJ whole genome shotgun (WGS) entry which is preliminary data.</text>
</comment>
<dbReference type="PANTHER" id="PTHR36838">
    <property type="entry name" value="AUXIN EFFLUX CARRIER FAMILY PROTEIN"/>
    <property type="match status" value="1"/>
</dbReference>
<keyword evidence="7 8" id="KW-0472">Membrane</keyword>
<feature type="transmembrane region" description="Helical" evidence="8">
    <location>
        <begin position="30"/>
        <end position="49"/>
    </location>
</feature>
<dbReference type="GeneID" id="72466057"/>
<evidence type="ECO:0000256" key="3">
    <source>
        <dbReference type="ARBA" id="ARBA00022448"/>
    </source>
</evidence>
<dbReference type="RefSeq" id="WP_223928515.1">
    <property type="nucleotide sequence ID" value="NZ_BPTU01000002.1"/>
</dbReference>
<feature type="transmembrane region" description="Helical" evidence="8">
    <location>
        <begin position="157"/>
        <end position="179"/>
    </location>
</feature>
<keyword evidence="4" id="KW-1003">Cell membrane</keyword>
<feature type="transmembrane region" description="Helical" evidence="8">
    <location>
        <begin position="95"/>
        <end position="118"/>
    </location>
</feature>
<dbReference type="EMBL" id="BPUB01000002">
    <property type="protein sequence ID" value="GJG59899.1"/>
    <property type="molecule type" value="Genomic_DNA"/>
</dbReference>
<comment type="similarity">
    <text evidence="2">Belongs to the auxin efflux carrier (TC 2.A.69) family.</text>
</comment>
<dbReference type="PANTHER" id="PTHR36838:SF1">
    <property type="entry name" value="SLR1864 PROTEIN"/>
    <property type="match status" value="1"/>
</dbReference>
<protein>
    <submittedName>
        <fullName evidence="9">Permease</fullName>
    </submittedName>
</protein>
<dbReference type="AlphaFoldDB" id="A0A9R1CYJ5"/>
<keyword evidence="6 8" id="KW-1133">Transmembrane helix</keyword>
<dbReference type="GO" id="GO:0055085">
    <property type="term" value="P:transmembrane transport"/>
    <property type="evidence" value="ECO:0007669"/>
    <property type="project" value="InterPro"/>
</dbReference>
<dbReference type="GO" id="GO:0005886">
    <property type="term" value="C:plasma membrane"/>
    <property type="evidence" value="ECO:0007669"/>
    <property type="project" value="UniProtKB-SubCell"/>
</dbReference>
<evidence type="ECO:0000256" key="1">
    <source>
        <dbReference type="ARBA" id="ARBA00004651"/>
    </source>
</evidence>
<reference evidence="9" key="1">
    <citation type="journal article" date="2022" name="Int. J. Syst. Evol. Microbiol.">
        <title>Prevotella lacticifex sp. nov., isolated from the rumen of cows.</title>
        <authorList>
            <person name="Shinkai T."/>
            <person name="Ikeyama N."/>
            <person name="Kumagai M."/>
            <person name="Ohmori H."/>
            <person name="Sakamoto M."/>
            <person name="Ohkuma M."/>
            <person name="Mitsumori M."/>
        </authorList>
    </citation>
    <scope>NUCLEOTIDE SEQUENCE</scope>
    <source>
        <strain evidence="9">R5076</strain>
    </source>
</reference>
<feature type="transmembrane region" description="Helical" evidence="8">
    <location>
        <begin position="61"/>
        <end position="83"/>
    </location>
</feature>
<keyword evidence="10" id="KW-1185">Reference proteome</keyword>
<keyword evidence="3" id="KW-0813">Transport</keyword>
<accession>A0A9R1CYJ5</accession>
<dbReference type="Pfam" id="PF03547">
    <property type="entry name" value="Mem_trans"/>
    <property type="match status" value="2"/>
</dbReference>
<comment type="subcellular location">
    <subcellularLocation>
        <location evidence="1">Cell membrane</location>
        <topology evidence="1">Multi-pass membrane protein</topology>
    </subcellularLocation>
</comment>
<dbReference type="Gene3D" id="1.20.1530.20">
    <property type="match status" value="1"/>
</dbReference>
<name>A0A9R1CYJ5_9BACT</name>